<dbReference type="Proteomes" id="UP001604277">
    <property type="component" value="Unassembled WGS sequence"/>
</dbReference>
<gene>
    <name evidence="1" type="ORF">Fot_05808</name>
</gene>
<proteinExistence type="predicted"/>
<name>A0ABD1WR91_9LAMI</name>
<dbReference type="AlphaFoldDB" id="A0ABD1WR91"/>
<reference evidence="2" key="1">
    <citation type="submission" date="2024-07" db="EMBL/GenBank/DDBJ databases">
        <title>Two chromosome-level genome assemblies of Korean endemic species Abeliophyllum distichum and Forsythia ovata (Oleaceae).</title>
        <authorList>
            <person name="Jang H."/>
        </authorList>
    </citation>
    <scope>NUCLEOTIDE SEQUENCE [LARGE SCALE GENOMIC DNA]</scope>
</reference>
<dbReference type="EMBL" id="JBFOLJ010000002">
    <property type="protein sequence ID" value="KAL2552189.1"/>
    <property type="molecule type" value="Genomic_DNA"/>
</dbReference>
<sequence>MAFAKHKELAEALAELLKAKNHWLNESIDDEFVDPTLNVIQDIACSSSNQVEPNDERSPKCLLCATLLMWHSHINPHQQWVIDLLAYHGQEIILLICKSDRCIDMRNNGLG</sequence>
<comment type="caution">
    <text evidence="1">The sequence shown here is derived from an EMBL/GenBank/DDBJ whole genome shotgun (WGS) entry which is preliminary data.</text>
</comment>
<organism evidence="1 2">
    <name type="scientific">Forsythia ovata</name>
    <dbReference type="NCBI Taxonomy" id="205694"/>
    <lineage>
        <taxon>Eukaryota</taxon>
        <taxon>Viridiplantae</taxon>
        <taxon>Streptophyta</taxon>
        <taxon>Embryophyta</taxon>
        <taxon>Tracheophyta</taxon>
        <taxon>Spermatophyta</taxon>
        <taxon>Magnoliopsida</taxon>
        <taxon>eudicotyledons</taxon>
        <taxon>Gunneridae</taxon>
        <taxon>Pentapetalae</taxon>
        <taxon>asterids</taxon>
        <taxon>lamiids</taxon>
        <taxon>Lamiales</taxon>
        <taxon>Oleaceae</taxon>
        <taxon>Forsythieae</taxon>
        <taxon>Forsythia</taxon>
    </lineage>
</organism>
<evidence type="ECO:0000313" key="1">
    <source>
        <dbReference type="EMBL" id="KAL2552189.1"/>
    </source>
</evidence>
<evidence type="ECO:0000313" key="2">
    <source>
        <dbReference type="Proteomes" id="UP001604277"/>
    </source>
</evidence>
<protein>
    <submittedName>
        <fullName evidence="1">Uncharacterized protein</fullName>
    </submittedName>
</protein>
<keyword evidence="2" id="KW-1185">Reference proteome</keyword>
<accession>A0ABD1WR91</accession>